<sequence length="182" mass="20751">MRENQLCPLDIQENRPRSISPLGISRCREFINDISRRISRRSHDGVISIGENDSEFTADAGSLRHSRKDEFNSSLELYEISQQSSGSEDWENSAPPLKREYRRSLSAVRSVLSDLTVSSKSLRHSLTHSGESSTKKEQTSQKKILRQPVSYTYLKGMSGLPTQRVPRSVVCSQYSCRRRFLV</sequence>
<dbReference type="Pfam" id="PF16051">
    <property type="entry name" value="DUF4797"/>
    <property type="match status" value="1"/>
</dbReference>
<evidence type="ECO:0000259" key="2">
    <source>
        <dbReference type="Pfam" id="PF16051"/>
    </source>
</evidence>
<feature type="domain" description="DUF4797" evidence="2">
    <location>
        <begin position="142"/>
        <end position="176"/>
    </location>
</feature>
<gene>
    <name evidence="3" type="ORF">HERILL_LOCUS5699</name>
</gene>
<keyword evidence="4" id="KW-1185">Reference proteome</keyword>
<feature type="region of interest" description="Disordered" evidence="1">
    <location>
        <begin position="123"/>
        <end position="142"/>
    </location>
</feature>
<dbReference type="InParanoid" id="A0A7R8UKU3"/>
<proteinExistence type="predicted"/>
<name>A0A7R8UKU3_HERIL</name>
<reference evidence="3 4" key="1">
    <citation type="submission" date="2020-11" db="EMBL/GenBank/DDBJ databases">
        <authorList>
            <person name="Wallbank WR R."/>
            <person name="Pardo Diaz C."/>
            <person name="Kozak K."/>
            <person name="Martin S."/>
            <person name="Jiggins C."/>
            <person name="Moest M."/>
            <person name="Warren A I."/>
            <person name="Generalovic N T."/>
            <person name="Byers J.R.P. K."/>
            <person name="Montejo-Kovacevich G."/>
            <person name="Yen C E."/>
        </authorList>
    </citation>
    <scope>NUCLEOTIDE SEQUENCE [LARGE SCALE GENOMIC DNA]</scope>
</reference>
<evidence type="ECO:0000256" key="1">
    <source>
        <dbReference type="SAM" id="MobiDB-lite"/>
    </source>
</evidence>
<dbReference type="Proteomes" id="UP000594454">
    <property type="component" value="Chromosome 2"/>
</dbReference>
<protein>
    <recommendedName>
        <fullName evidence="2">DUF4797 domain-containing protein</fullName>
    </recommendedName>
</protein>
<dbReference type="InterPro" id="IPR032050">
    <property type="entry name" value="DUF4797"/>
</dbReference>
<dbReference type="OrthoDB" id="8197399at2759"/>
<dbReference type="AlphaFoldDB" id="A0A7R8UKU3"/>
<evidence type="ECO:0000313" key="3">
    <source>
        <dbReference type="EMBL" id="CAD7082682.1"/>
    </source>
</evidence>
<accession>A0A7R8UKU3</accession>
<dbReference type="EMBL" id="LR899010">
    <property type="protein sequence ID" value="CAD7082682.1"/>
    <property type="molecule type" value="Genomic_DNA"/>
</dbReference>
<organism evidence="3 4">
    <name type="scientific">Hermetia illucens</name>
    <name type="common">Black soldier fly</name>
    <dbReference type="NCBI Taxonomy" id="343691"/>
    <lineage>
        <taxon>Eukaryota</taxon>
        <taxon>Metazoa</taxon>
        <taxon>Ecdysozoa</taxon>
        <taxon>Arthropoda</taxon>
        <taxon>Hexapoda</taxon>
        <taxon>Insecta</taxon>
        <taxon>Pterygota</taxon>
        <taxon>Neoptera</taxon>
        <taxon>Endopterygota</taxon>
        <taxon>Diptera</taxon>
        <taxon>Brachycera</taxon>
        <taxon>Stratiomyomorpha</taxon>
        <taxon>Stratiomyidae</taxon>
        <taxon>Hermetiinae</taxon>
        <taxon>Hermetia</taxon>
    </lineage>
</organism>
<evidence type="ECO:0000313" key="4">
    <source>
        <dbReference type="Proteomes" id="UP000594454"/>
    </source>
</evidence>